<keyword evidence="5" id="KW-0119">Carbohydrate metabolism</keyword>
<dbReference type="SFLD" id="SFLDS00003">
    <property type="entry name" value="Haloacid_Dehalogenase"/>
    <property type="match status" value="1"/>
</dbReference>
<evidence type="ECO:0008006" key="8">
    <source>
        <dbReference type="Google" id="ProtNLM"/>
    </source>
</evidence>
<dbReference type="NCBIfam" id="TIGR01509">
    <property type="entry name" value="HAD-SF-IA-v3"/>
    <property type="match status" value="1"/>
</dbReference>
<dbReference type="NCBIfam" id="TIGR01549">
    <property type="entry name" value="HAD-SF-IA-v1"/>
    <property type="match status" value="1"/>
</dbReference>
<organism evidence="6 7">
    <name type="scientific">Pedobacter cryoconitis</name>
    <dbReference type="NCBI Taxonomy" id="188932"/>
    <lineage>
        <taxon>Bacteria</taxon>
        <taxon>Pseudomonadati</taxon>
        <taxon>Bacteroidota</taxon>
        <taxon>Sphingobacteriia</taxon>
        <taxon>Sphingobacteriales</taxon>
        <taxon>Sphingobacteriaceae</taxon>
        <taxon>Pedobacter</taxon>
    </lineage>
</organism>
<dbReference type="GO" id="GO:0003824">
    <property type="term" value="F:catalytic activity"/>
    <property type="evidence" value="ECO:0007669"/>
    <property type="project" value="UniProtKB-ARBA"/>
</dbReference>
<dbReference type="SFLD" id="SFLDG01129">
    <property type="entry name" value="C1.5:_HAD__Beta-PGM__Phosphata"/>
    <property type="match status" value="1"/>
</dbReference>
<evidence type="ECO:0000256" key="4">
    <source>
        <dbReference type="ARBA" id="ARBA00022842"/>
    </source>
</evidence>
<dbReference type="InterPro" id="IPR006439">
    <property type="entry name" value="HAD-SF_hydro_IA"/>
</dbReference>
<dbReference type="Proteomes" id="UP000071561">
    <property type="component" value="Chromosome"/>
</dbReference>
<evidence type="ECO:0000256" key="5">
    <source>
        <dbReference type="ARBA" id="ARBA00023277"/>
    </source>
</evidence>
<keyword evidence="3" id="KW-0479">Metal-binding</keyword>
<dbReference type="PANTHER" id="PTHR46193:SF18">
    <property type="entry name" value="HEXITOL PHOSPHATASE B"/>
    <property type="match status" value="1"/>
</dbReference>
<evidence type="ECO:0000256" key="3">
    <source>
        <dbReference type="ARBA" id="ARBA00022723"/>
    </source>
</evidence>
<dbReference type="InterPro" id="IPR036412">
    <property type="entry name" value="HAD-like_sf"/>
</dbReference>
<proteinExistence type="inferred from homology"/>
<dbReference type="CDD" id="cd07505">
    <property type="entry name" value="HAD_BPGM-like"/>
    <property type="match status" value="1"/>
</dbReference>
<comment type="similarity">
    <text evidence="2">Belongs to the HAD-like hydrolase superfamily. CbbY/CbbZ/Gph/YieH family.</text>
</comment>
<accession>A0A127VDJ8</accession>
<dbReference type="RefSeq" id="WP_068401011.1">
    <property type="nucleotide sequence ID" value="NZ_CP014504.1"/>
</dbReference>
<dbReference type="Pfam" id="PF13419">
    <property type="entry name" value="HAD_2"/>
    <property type="match status" value="1"/>
</dbReference>
<dbReference type="EMBL" id="CP014504">
    <property type="protein sequence ID" value="AMP99260.1"/>
    <property type="molecule type" value="Genomic_DNA"/>
</dbReference>
<evidence type="ECO:0000313" key="6">
    <source>
        <dbReference type="EMBL" id="AMP99260.1"/>
    </source>
</evidence>
<evidence type="ECO:0000256" key="1">
    <source>
        <dbReference type="ARBA" id="ARBA00001946"/>
    </source>
</evidence>
<dbReference type="InterPro" id="IPR041492">
    <property type="entry name" value="HAD_2"/>
</dbReference>
<dbReference type="OrthoDB" id="9797743at2"/>
<dbReference type="PRINTS" id="PR00413">
    <property type="entry name" value="HADHALOGNASE"/>
</dbReference>
<dbReference type="KEGG" id="pcm:AY601_2366"/>
<dbReference type="PATRIC" id="fig|188932.3.peg.2475"/>
<comment type="cofactor">
    <cofactor evidence="1">
        <name>Mg(2+)</name>
        <dbReference type="ChEBI" id="CHEBI:18420"/>
    </cofactor>
</comment>
<dbReference type="PANTHER" id="PTHR46193">
    <property type="entry name" value="6-PHOSPHOGLUCONATE PHOSPHATASE"/>
    <property type="match status" value="1"/>
</dbReference>
<reference evidence="6 7" key="1">
    <citation type="submission" date="2016-03" db="EMBL/GenBank/DDBJ databases">
        <title>Complete genome sequence of Pedobacter cryoconitis PAMC 27485.</title>
        <authorList>
            <person name="Lee J."/>
            <person name="Kim O.-S."/>
        </authorList>
    </citation>
    <scope>NUCLEOTIDE SEQUENCE [LARGE SCALE GENOMIC DNA]</scope>
    <source>
        <strain evidence="6 7">PAMC 27485</strain>
    </source>
</reference>
<dbReference type="GO" id="GO:0046872">
    <property type="term" value="F:metal ion binding"/>
    <property type="evidence" value="ECO:0007669"/>
    <property type="project" value="UniProtKB-KW"/>
</dbReference>
<dbReference type="Gene3D" id="3.40.50.1000">
    <property type="entry name" value="HAD superfamily/HAD-like"/>
    <property type="match status" value="1"/>
</dbReference>
<protein>
    <recommendedName>
        <fullName evidence="8">HAD superfamily hydrolase (TIGR01509 family)</fullName>
    </recommendedName>
</protein>
<dbReference type="SUPFAM" id="SSF56784">
    <property type="entry name" value="HAD-like"/>
    <property type="match status" value="1"/>
</dbReference>
<dbReference type="AlphaFoldDB" id="A0A127VDJ8"/>
<gene>
    <name evidence="6" type="ORF">AY601_2366</name>
</gene>
<name>A0A127VDJ8_9SPHI</name>
<evidence type="ECO:0000313" key="7">
    <source>
        <dbReference type="Proteomes" id="UP000071561"/>
    </source>
</evidence>
<dbReference type="Gene3D" id="1.10.150.240">
    <property type="entry name" value="Putative phosphatase, domain 2"/>
    <property type="match status" value="1"/>
</dbReference>
<sequence length="221" mass="24957">MTKFKALLFDLDGTLVDSEHFHYRVWNEILAESDVQLEYSDFLLNFAGIPLPGNAKRLKELYEIASPLEVLITRKEELTNERLRTSTIELMPYVAETMDFFLTKGMAMALVTASKRPDVDELFKKNGLGKYFKLLVTRSDVTKSKPDPESYNLAVQGIGFPKNECLVFEDTVNGLLAAKNADLTCFAIQGEEESHVKLASADRIFKDFRAATAYIKANELI</sequence>
<keyword evidence="7" id="KW-1185">Reference proteome</keyword>
<dbReference type="InterPro" id="IPR051600">
    <property type="entry name" value="Beta-PGM-like"/>
</dbReference>
<dbReference type="InterPro" id="IPR023198">
    <property type="entry name" value="PGP-like_dom2"/>
</dbReference>
<keyword evidence="4" id="KW-0460">Magnesium</keyword>
<dbReference type="InterPro" id="IPR023214">
    <property type="entry name" value="HAD_sf"/>
</dbReference>
<evidence type="ECO:0000256" key="2">
    <source>
        <dbReference type="ARBA" id="ARBA00006171"/>
    </source>
</evidence>